<dbReference type="EMBL" id="LXQA011179231">
    <property type="protein sequence ID" value="MCI87919.1"/>
    <property type="molecule type" value="Genomic_DNA"/>
</dbReference>
<accession>A0A392VKL9</accession>
<keyword evidence="2" id="KW-1185">Reference proteome</keyword>
<proteinExistence type="predicted"/>
<organism evidence="1 2">
    <name type="scientific">Trifolium medium</name>
    <dbReference type="NCBI Taxonomy" id="97028"/>
    <lineage>
        <taxon>Eukaryota</taxon>
        <taxon>Viridiplantae</taxon>
        <taxon>Streptophyta</taxon>
        <taxon>Embryophyta</taxon>
        <taxon>Tracheophyta</taxon>
        <taxon>Spermatophyta</taxon>
        <taxon>Magnoliopsida</taxon>
        <taxon>eudicotyledons</taxon>
        <taxon>Gunneridae</taxon>
        <taxon>Pentapetalae</taxon>
        <taxon>rosids</taxon>
        <taxon>fabids</taxon>
        <taxon>Fabales</taxon>
        <taxon>Fabaceae</taxon>
        <taxon>Papilionoideae</taxon>
        <taxon>50 kb inversion clade</taxon>
        <taxon>NPAAA clade</taxon>
        <taxon>Hologalegina</taxon>
        <taxon>IRL clade</taxon>
        <taxon>Trifolieae</taxon>
        <taxon>Trifolium</taxon>
    </lineage>
</organism>
<protein>
    <submittedName>
        <fullName evidence="1">Uncharacterized protein</fullName>
    </submittedName>
</protein>
<dbReference type="Proteomes" id="UP000265520">
    <property type="component" value="Unassembled WGS sequence"/>
</dbReference>
<feature type="non-terminal residue" evidence="1">
    <location>
        <position position="57"/>
    </location>
</feature>
<evidence type="ECO:0000313" key="1">
    <source>
        <dbReference type="EMBL" id="MCI87919.1"/>
    </source>
</evidence>
<name>A0A392VKL9_9FABA</name>
<reference evidence="1 2" key="1">
    <citation type="journal article" date="2018" name="Front. Plant Sci.">
        <title>Red Clover (Trifolium pratense) and Zigzag Clover (T. medium) - A Picture of Genomic Similarities and Differences.</title>
        <authorList>
            <person name="Dluhosova J."/>
            <person name="Istvanek J."/>
            <person name="Nedelnik J."/>
            <person name="Repkova J."/>
        </authorList>
    </citation>
    <scope>NUCLEOTIDE SEQUENCE [LARGE SCALE GENOMIC DNA]</scope>
    <source>
        <strain evidence="2">cv. 10/8</strain>
        <tissue evidence="1">Leaf</tissue>
    </source>
</reference>
<dbReference type="AlphaFoldDB" id="A0A392VKL9"/>
<evidence type="ECO:0000313" key="2">
    <source>
        <dbReference type="Proteomes" id="UP000265520"/>
    </source>
</evidence>
<sequence>MRDEEGSCTVAPKKYGYENLVCYVPFEAEEMQNLVSKIFREAIGNNSNQTLKLIGLL</sequence>
<comment type="caution">
    <text evidence="1">The sequence shown here is derived from an EMBL/GenBank/DDBJ whole genome shotgun (WGS) entry which is preliminary data.</text>
</comment>